<feature type="region of interest" description="Disordered" evidence="2">
    <location>
        <begin position="55"/>
        <end position="77"/>
    </location>
</feature>
<dbReference type="RefSeq" id="WP_128565802.1">
    <property type="nucleotide sequence ID" value="NZ_BPQH01000022.1"/>
</dbReference>
<accession>A0ABQ4R787</accession>
<evidence type="ECO:0000256" key="1">
    <source>
        <dbReference type="ARBA" id="ARBA00007031"/>
    </source>
</evidence>
<dbReference type="InterPro" id="IPR008807">
    <property type="entry name" value="ROS_MUCR"/>
</dbReference>
<organism evidence="3 4">
    <name type="scientific">Methylobacterium crusticola</name>
    <dbReference type="NCBI Taxonomy" id="1697972"/>
    <lineage>
        <taxon>Bacteria</taxon>
        <taxon>Pseudomonadati</taxon>
        <taxon>Pseudomonadota</taxon>
        <taxon>Alphaproteobacteria</taxon>
        <taxon>Hyphomicrobiales</taxon>
        <taxon>Methylobacteriaceae</taxon>
        <taxon>Methylobacterium</taxon>
    </lineage>
</organism>
<evidence type="ECO:0008006" key="5">
    <source>
        <dbReference type="Google" id="ProtNLM"/>
    </source>
</evidence>
<gene>
    <name evidence="3" type="ORF">OPKNFCMD_5547</name>
</gene>
<evidence type="ECO:0000313" key="3">
    <source>
        <dbReference type="EMBL" id="GJD52780.1"/>
    </source>
</evidence>
<comment type="similarity">
    <text evidence="1">Belongs to the ros/MucR family.</text>
</comment>
<dbReference type="Gene3D" id="1.10.10.1550">
    <property type="entry name" value="ROS/MUCR transcriptional regulator protein"/>
    <property type="match status" value="1"/>
</dbReference>
<protein>
    <recommendedName>
        <fullName evidence="5">MucR family transcriptional regulator</fullName>
    </recommendedName>
</protein>
<keyword evidence="4" id="KW-1185">Reference proteome</keyword>
<name>A0ABQ4R787_9HYPH</name>
<reference evidence="3" key="1">
    <citation type="journal article" date="2021" name="Front. Microbiol.">
        <title>Comprehensive Comparative Genomics and Phenotyping of Methylobacterium Species.</title>
        <authorList>
            <person name="Alessa O."/>
            <person name="Ogura Y."/>
            <person name="Fujitani Y."/>
            <person name="Takami H."/>
            <person name="Hayashi T."/>
            <person name="Sahin N."/>
            <person name="Tani A."/>
        </authorList>
    </citation>
    <scope>NUCLEOTIDE SEQUENCE</scope>
    <source>
        <strain evidence="3">KCTC 52305</strain>
    </source>
</reference>
<feature type="region of interest" description="Disordered" evidence="2">
    <location>
        <begin position="128"/>
        <end position="163"/>
    </location>
</feature>
<reference evidence="3" key="2">
    <citation type="submission" date="2021-08" db="EMBL/GenBank/DDBJ databases">
        <authorList>
            <person name="Tani A."/>
            <person name="Ola A."/>
            <person name="Ogura Y."/>
            <person name="Katsura K."/>
            <person name="Hayashi T."/>
        </authorList>
    </citation>
    <scope>NUCLEOTIDE SEQUENCE</scope>
    <source>
        <strain evidence="3">KCTC 52305</strain>
    </source>
</reference>
<comment type="caution">
    <text evidence="3">The sequence shown here is derived from an EMBL/GenBank/DDBJ whole genome shotgun (WGS) entry which is preliminary data.</text>
</comment>
<sequence length="163" mass="17423">MSDSGQLSGSNASALEQIERASDIVTAYVANNVIQPGALPDLIAAVHAALAELGRPPAAEPEKPQPPVPIKRTLSPDHIISLEDGRPYKMLKRHLAGYGLTPDQYRRKWGLPHDYPMTAANYAAQRSELARNNGLGRSRTERAAAGEEARGAAPGGRGRPRAT</sequence>
<evidence type="ECO:0000313" key="4">
    <source>
        <dbReference type="Proteomes" id="UP001055167"/>
    </source>
</evidence>
<feature type="compositionally biased region" description="Basic and acidic residues" evidence="2">
    <location>
        <begin position="138"/>
        <end position="150"/>
    </location>
</feature>
<dbReference type="InterPro" id="IPR041920">
    <property type="entry name" value="ROS/MUCR_sf"/>
</dbReference>
<dbReference type="Proteomes" id="UP001055167">
    <property type="component" value="Unassembled WGS sequence"/>
</dbReference>
<dbReference type="EMBL" id="BPQH01000022">
    <property type="protein sequence ID" value="GJD52780.1"/>
    <property type="molecule type" value="Genomic_DNA"/>
</dbReference>
<evidence type="ECO:0000256" key="2">
    <source>
        <dbReference type="SAM" id="MobiDB-lite"/>
    </source>
</evidence>
<dbReference type="Pfam" id="PF05443">
    <property type="entry name" value="ROS_MUCR"/>
    <property type="match status" value="1"/>
</dbReference>
<proteinExistence type="inferred from homology"/>